<organism evidence="10 11">
    <name type="scientific">Galdieria partita</name>
    <dbReference type="NCBI Taxonomy" id="83374"/>
    <lineage>
        <taxon>Eukaryota</taxon>
        <taxon>Rhodophyta</taxon>
        <taxon>Bangiophyceae</taxon>
        <taxon>Galdieriales</taxon>
        <taxon>Galdieriaceae</taxon>
        <taxon>Galdieria</taxon>
    </lineage>
</organism>
<dbReference type="GO" id="GO:0005975">
    <property type="term" value="P:carbohydrate metabolic process"/>
    <property type="evidence" value="ECO:0007669"/>
    <property type="project" value="InterPro"/>
</dbReference>
<evidence type="ECO:0000256" key="6">
    <source>
        <dbReference type="ARBA" id="ARBA00023180"/>
    </source>
</evidence>
<dbReference type="InterPro" id="IPR017853">
    <property type="entry name" value="GH"/>
</dbReference>
<keyword evidence="6" id="KW-0325">Glycoprotein</keyword>
<keyword evidence="5" id="KW-0378">Hydrolase</keyword>
<gene>
    <name evidence="10" type="ORF">GpartN1_g421.t1</name>
</gene>
<evidence type="ECO:0000256" key="8">
    <source>
        <dbReference type="RuleBase" id="RU003679"/>
    </source>
</evidence>
<dbReference type="Pfam" id="PF13364">
    <property type="entry name" value="BetaGal_ABD2"/>
    <property type="match status" value="2"/>
</dbReference>
<accession>A0A9C7PQI3</accession>
<comment type="similarity">
    <text evidence="2 8">Belongs to the glycosyl hydrolase 35 family.</text>
</comment>
<dbReference type="Gene3D" id="2.60.390.10">
    <property type="entry name" value="Beta-galactosidase, domain 3"/>
    <property type="match status" value="1"/>
</dbReference>
<dbReference type="InterPro" id="IPR037110">
    <property type="entry name" value="Betagal_dom2_sf"/>
</dbReference>
<dbReference type="Gene3D" id="3.20.20.80">
    <property type="entry name" value="Glycosidases"/>
    <property type="match status" value="1"/>
</dbReference>
<dbReference type="Proteomes" id="UP001061958">
    <property type="component" value="Unassembled WGS sequence"/>
</dbReference>
<feature type="domain" description="Beta-galactosidase" evidence="9">
    <location>
        <begin position="371"/>
        <end position="556"/>
    </location>
</feature>
<dbReference type="GO" id="GO:0004565">
    <property type="term" value="F:beta-galactosidase activity"/>
    <property type="evidence" value="ECO:0007669"/>
    <property type="project" value="UniProtKB-EC"/>
</dbReference>
<reference evidence="10" key="1">
    <citation type="journal article" date="2022" name="Proc. Natl. Acad. Sci. U.S.A.">
        <title>Life cycle and functional genomics of the unicellular red alga Galdieria for elucidating algal and plant evolution and industrial use.</title>
        <authorList>
            <person name="Hirooka S."/>
            <person name="Itabashi T."/>
            <person name="Ichinose T.M."/>
            <person name="Onuma R."/>
            <person name="Fujiwara T."/>
            <person name="Yamashita S."/>
            <person name="Jong L.W."/>
            <person name="Tomita R."/>
            <person name="Iwane A.H."/>
            <person name="Miyagishima S.Y."/>
        </authorList>
    </citation>
    <scope>NUCLEOTIDE SEQUENCE</scope>
    <source>
        <strain evidence="10">NBRC 102759</strain>
    </source>
</reference>
<dbReference type="InterPro" id="IPR008979">
    <property type="entry name" value="Galactose-bd-like_sf"/>
</dbReference>
<dbReference type="EC" id="3.2.1.23" evidence="3"/>
<comment type="caution">
    <text evidence="10">The sequence shown here is derived from an EMBL/GenBank/DDBJ whole genome shotgun (WGS) entry which is preliminary data.</text>
</comment>
<dbReference type="PANTHER" id="PTHR23421">
    <property type="entry name" value="BETA-GALACTOSIDASE RELATED"/>
    <property type="match status" value="1"/>
</dbReference>
<dbReference type="OrthoDB" id="1657402at2759"/>
<dbReference type="Gene3D" id="2.102.20.10">
    <property type="entry name" value="Beta-galactosidase, domain 2"/>
    <property type="match status" value="1"/>
</dbReference>
<name>A0A9C7PQI3_9RHOD</name>
<keyword evidence="11" id="KW-1185">Reference proteome</keyword>
<dbReference type="AlphaFoldDB" id="A0A9C7PQI3"/>
<dbReference type="SUPFAM" id="SSF49785">
    <property type="entry name" value="Galactose-binding domain-like"/>
    <property type="match status" value="2"/>
</dbReference>
<dbReference type="SMART" id="SM01029">
    <property type="entry name" value="BetaGal_dom2"/>
    <property type="match status" value="1"/>
</dbReference>
<evidence type="ECO:0000256" key="4">
    <source>
        <dbReference type="ARBA" id="ARBA00022729"/>
    </source>
</evidence>
<dbReference type="PRINTS" id="PR00742">
    <property type="entry name" value="GLHYDRLASE35"/>
</dbReference>
<dbReference type="InterPro" id="IPR001944">
    <property type="entry name" value="Glycoside_Hdrlase_35"/>
</dbReference>
<comment type="catalytic activity">
    <reaction evidence="1">
        <text>Hydrolysis of terminal non-reducing beta-D-galactose residues in beta-D-galactosides.</text>
        <dbReference type="EC" id="3.2.1.23"/>
    </reaction>
</comment>
<dbReference type="Pfam" id="PF10435">
    <property type="entry name" value="BetaGal_dom2"/>
    <property type="match status" value="1"/>
</dbReference>
<sequence length="971" mass="110506">MKGRLSILRKIIFLFILVGYGITISEAYKPRNVTWDSYSLIIDGKREFIYSGSYYYWRLPAPTLWKDVFEKIRAAGFNTITMYFNWDYHSPRSNVYDFDGIRDVDRFLNLAEDLGFYLIARPGPYINSDNNAGGFPGWLISLPGTTRSTNPYYTASWMQWLSALDPYLYKHQITKGGNIIAVQVENEYSVGPLEPLYMEQLEAKYRLDGIDVPFSFNDAYPGDHWVQGPGHVQLYGIDAYPNGFNCTYPDIWGALPTYFEGDHHAFNPNEPEYLPEFQGGSTDYWGGPGFSKCTQMTNASFENVFYKNNLEQGASMFNIYVVYGGTSWGWLPYPGDYTSYDFGAAIAESRVLTEKYPQLKFLGYFLECMKPFRRTNHTEVPAASNSKVHVAMREDLETGTQFYFLRHKNASGFTLESTHISIIGDSKGNYSSVPQEKDTYILLNGRDSKIIVAFYHFGNQYLIYSTSEVLTHGRMGDSDVIVLYAGEGQYGETVLRTHGEPKVRTKDNITSHFNHSSSDLRLNYVHHGIQCVDVQVSARKERLKIYIVTTEIAASLWRGEVDDQLVLVYGPYLVRSIELNYGDLIIRGDVDKDTQVTIFTEVPFNLAQFNEEILKLSKTDCDGRTTSVRGPPKVSLPQLNNWKFQMGSPERFADFDDSRWLIADKYTTNSITPPITYPVLYADDYGFHFGDVWFRGHFIANGSEKGIKLDGVGGHRKGAFSAYSVWFNGEFLGSTYGNKTFDFPKASLRIGQDNVISMLLENLGHEKDYPNDNNEKRARGFIEASMVGYNATITWKIQGSCGGEHVPDPVRGILNNGGLYGERKGWYLPDYPDYDWEEVSLPYNFNQAAVAWFRTSFELNLPLDVDVPIGLLIQDDPSYRYNALIFINGWMLGHYINYLGPQHDFVLHNGILNPNGKNDVAIAVWGQDAVGGRLGNVSLHAYQVLRTEPRITEINYSPNYWQVLPRLEQLC</sequence>
<evidence type="ECO:0000256" key="3">
    <source>
        <dbReference type="ARBA" id="ARBA00012756"/>
    </source>
</evidence>
<evidence type="ECO:0000256" key="7">
    <source>
        <dbReference type="ARBA" id="ARBA00023295"/>
    </source>
</evidence>
<keyword evidence="4" id="KW-0732">Signal</keyword>
<evidence type="ECO:0000256" key="1">
    <source>
        <dbReference type="ARBA" id="ARBA00001412"/>
    </source>
</evidence>
<dbReference type="Pfam" id="PF13363">
    <property type="entry name" value="BetaGal_dom3"/>
    <property type="match status" value="1"/>
</dbReference>
<dbReference type="InterPro" id="IPR031330">
    <property type="entry name" value="Gly_Hdrlase_35_cat"/>
</dbReference>
<evidence type="ECO:0000256" key="2">
    <source>
        <dbReference type="ARBA" id="ARBA00009809"/>
    </source>
</evidence>
<evidence type="ECO:0000259" key="9">
    <source>
        <dbReference type="SMART" id="SM01029"/>
    </source>
</evidence>
<dbReference type="InterPro" id="IPR036833">
    <property type="entry name" value="BetaGal_dom3_sf"/>
</dbReference>
<keyword evidence="7" id="KW-0326">Glycosidase</keyword>
<evidence type="ECO:0000313" key="10">
    <source>
        <dbReference type="EMBL" id="GJQ08630.1"/>
    </source>
</evidence>
<dbReference type="Gene3D" id="2.60.120.260">
    <property type="entry name" value="Galactose-binding domain-like"/>
    <property type="match status" value="2"/>
</dbReference>
<dbReference type="SUPFAM" id="SSF51011">
    <property type="entry name" value="Glycosyl hydrolase domain"/>
    <property type="match status" value="1"/>
</dbReference>
<dbReference type="SUPFAM" id="SSF117100">
    <property type="entry name" value="Beta-galactosidase LacA, domain 3"/>
    <property type="match status" value="1"/>
</dbReference>
<proteinExistence type="inferred from homology"/>
<reference evidence="10" key="2">
    <citation type="submission" date="2022-01" db="EMBL/GenBank/DDBJ databases">
        <authorList>
            <person name="Hirooka S."/>
            <person name="Miyagishima S.Y."/>
        </authorList>
    </citation>
    <scope>NUCLEOTIDE SEQUENCE</scope>
    <source>
        <strain evidence="10">NBRC 102759</strain>
    </source>
</reference>
<evidence type="ECO:0000313" key="11">
    <source>
        <dbReference type="Proteomes" id="UP001061958"/>
    </source>
</evidence>
<dbReference type="InterPro" id="IPR025972">
    <property type="entry name" value="BetaGal_dom3"/>
</dbReference>
<dbReference type="Pfam" id="PF01301">
    <property type="entry name" value="Glyco_hydro_35"/>
    <property type="match status" value="1"/>
</dbReference>
<protein>
    <recommendedName>
        <fullName evidence="3">beta-galactosidase</fullName>
        <ecNumber evidence="3">3.2.1.23</ecNumber>
    </recommendedName>
</protein>
<dbReference type="SUPFAM" id="SSF51445">
    <property type="entry name" value="(Trans)glycosidases"/>
    <property type="match status" value="1"/>
</dbReference>
<dbReference type="InterPro" id="IPR025300">
    <property type="entry name" value="BetaGal_jelly_roll_dom"/>
</dbReference>
<dbReference type="InterPro" id="IPR018954">
    <property type="entry name" value="Betagal_dom2"/>
</dbReference>
<evidence type="ECO:0000256" key="5">
    <source>
        <dbReference type="ARBA" id="ARBA00022801"/>
    </source>
</evidence>
<dbReference type="EMBL" id="BQMJ01000003">
    <property type="protein sequence ID" value="GJQ08630.1"/>
    <property type="molecule type" value="Genomic_DNA"/>
</dbReference>